<dbReference type="Proteomes" id="UP000000663">
    <property type="component" value="Chromosome"/>
</dbReference>
<dbReference type="InterPro" id="IPR030382">
    <property type="entry name" value="MeTrfase_TRM5/TYW2"/>
</dbReference>
<dbReference type="Pfam" id="PF25133">
    <property type="entry name" value="TYW2_N_2"/>
    <property type="match status" value="1"/>
</dbReference>
<keyword evidence="8" id="KW-1185">Reference proteome</keyword>
<dbReference type="EC" id="2.1.1.-" evidence="7"/>
<dbReference type="GO" id="GO:0008175">
    <property type="term" value="F:tRNA methyltransferase activity"/>
    <property type="evidence" value="ECO:0007669"/>
    <property type="project" value="TreeGrafter"/>
</dbReference>
<dbReference type="Pfam" id="PF18093">
    <property type="entry name" value="Trm5_N"/>
    <property type="match status" value="1"/>
</dbReference>
<sequence>MTVRHSCVIVPKQEGEKIRRALMEAELLDGGYKIRSDAQYLYIPVVPDVSGSILGTVAPGLSISECEFEESEKRKTVEDLIGFAPSYEIIGDIAVTAQSYDRSVGEAIMAVHKNVKTVLEPTTGVTGEFRVREFKVLSGEERTTTTYKEHGFIYEMDLAKVYFSPRLSTERKRIIDQISDLELVVDMFAGIGPFAIPAAKKAMYVVAVDKNPYAVEYMKRNIQINHVTNIEAVCADVREIKLPQQADRAIMNLPHSAHEFLDKAFELVRTGGIIHYYDIRPESEIFDAVISMVREKASKSGCLIEIVNKRIVRSYSPHEYNIVLDIRITGKQESFEG</sequence>
<dbReference type="InterPro" id="IPR029063">
    <property type="entry name" value="SAM-dependent_MTases_sf"/>
</dbReference>
<dbReference type="Gene3D" id="3.30.300.110">
    <property type="entry name" value="Met-10+ protein-like domains"/>
    <property type="match status" value="1"/>
</dbReference>
<keyword evidence="1" id="KW-0963">Cytoplasm</keyword>
<evidence type="ECO:0000313" key="7">
    <source>
        <dbReference type="EMBL" id="CAJ38205.1"/>
    </source>
</evidence>
<dbReference type="EMBL" id="AM114193">
    <property type="protein sequence ID" value="CAJ38205.1"/>
    <property type="molecule type" value="Genomic_DNA"/>
</dbReference>
<gene>
    <name evidence="7" type="ORF">RRC515</name>
</gene>
<proteinExistence type="predicted"/>
<dbReference type="STRING" id="351160.RRC515"/>
<dbReference type="GO" id="GO:0005737">
    <property type="term" value="C:cytoplasm"/>
    <property type="evidence" value="ECO:0007669"/>
    <property type="project" value="TreeGrafter"/>
</dbReference>
<evidence type="ECO:0000256" key="4">
    <source>
        <dbReference type="ARBA" id="ARBA00022691"/>
    </source>
</evidence>
<dbReference type="FunFam" id="3.40.50.150:FF:000131">
    <property type="entry name" value="tRNA wybutosine-synthesizing protein 2/3/4"/>
    <property type="match status" value="1"/>
</dbReference>
<reference evidence="7 8" key="1">
    <citation type="journal article" date="2006" name="Science">
        <title>Genome of rice cluster I archaea -- the key methane producers in the rice rhizosphere.</title>
        <authorList>
            <person name="Erkel C."/>
            <person name="Kube M."/>
            <person name="Reinhardt R."/>
            <person name="Liesack W."/>
        </authorList>
    </citation>
    <scope>NUCLEOTIDE SEQUENCE [LARGE SCALE GENOMIC DNA]</scope>
    <source>
        <strain evidence="8">DSM 22066 / NBRC 105507 / MRE50</strain>
    </source>
</reference>
<dbReference type="AlphaFoldDB" id="Q0W088"/>
<dbReference type="InterPro" id="IPR056743">
    <property type="entry name" value="TRM5-TYW2-like_MTfase"/>
</dbReference>
<evidence type="ECO:0000313" key="8">
    <source>
        <dbReference type="Proteomes" id="UP000000663"/>
    </source>
</evidence>
<evidence type="ECO:0000256" key="2">
    <source>
        <dbReference type="ARBA" id="ARBA00022603"/>
    </source>
</evidence>
<evidence type="ECO:0000259" key="6">
    <source>
        <dbReference type="PROSITE" id="PS51684"/>
    </source>
</evidence>
<keyword evidence="5" id="KW-0819">tRNA processing</keyword>
<keyword evidence="2 7" id="KW-0489">Methyltransferase</keyword>
<dbReference type="PANTHER" id="PTHR23245:SF36">
    <property type="entry name" value="TRNA (GUANINE(37)-N1)-METHYLTRANSFERASE"/>
    <property type="match status" value="1"/>
</dbReference>
<dbReference type="Pfam" id="PF02475">
    <property type="entry name" value="TRM5-TYW2_MTfase"/>
    <property type="match status" value="1"/>
</dbReference>
<dbReference type="Gene3D" id="3.40.50.150">
    <property type="entry name" value="Vaccinia Virus protein VP39"/>
    <property type="match status" value="1"/>
</dbReference>
<dbReference type="InterPro" id="IPR040601">
    <property type="entry name" value="Trm5a/b_N"/>
</dbReference>
<dbReference type="CDD" id="cd02440">
    <property type="entry name" value="AdoMet_MTases"/>
    <property type="match status" value="1"/>
</dbReference>
<dbReference type="SUPFAM" id="SSF53335">
    <property type="entry name" value="S-adenosyl-L-methionine-dependent methyltransferases"/>
    <property type="match status" value="1"/>
</dbReference>
<keyword evidence="4" id="KW-0949">S-adenosyl-L-methionine</keyword>
<dbReference type="eggNOG" id="arCOG00033">
    <property type="taxonomic scope" value="Archaea"/>
</dbReference>
<name>Q0W088_METAR</name>
<protein>
    <submittedName>
        <fullName evidence="7">SAM-dependent methyltransferase</fullName>
        <ecNumber evidence="7">2.1.1.-</ecNumber>
    </submittedName>
</protein>
<accession>Q0W088</accession>
<dbReference type="PANTHER" id="PTHR23245">
    <property type="entry name" value="TRNA METHYLTRANSFERASE"/>
    <property type="match status" value="1"/>
</dbReference>
<feature type="domain" description="SAM-dependent methyltransferase TRM5/TYW2-type" evidence="6">
    <location>
        <begin position="87"/>
        <end position="330"/>
    </location>
</feature>
<dbReference type="KEGG" id="rci:RRC515"/>
<evidence type="ECO:0000256" key="5">
    <source>
        <dbReference type="ARBA" id="ARBA00022694"/>
    </source>
</evidence>
<dbReference type="PROSITE" id="PS51684">
    <property type="entry name" value="SAM_MT_TRM5_TYW2"/>
    <property type="match status" value="1"/>
</dbReference>
<dbReference type="PATRIC" id="fig|351160.9.peg.65"/>
<dbReference type="GO" id="GO:0002939">
    <property type="term" value="P:tRNA N1-guanine methylation"/>
    <property type="evidence" value="ECO:0007669"/>
    <property type="project" value="TreeGrafter"/>
</dbReference>
<dbReference type="InterPro" id="IPR056744">
    <property type="entry name" value="TRM5/TYW2-like_N"/>
</dbReference>
<evidence type="ECO:0000256" key="1">
    <source>
        <dbReference type="ARBA" id="ARBA00022490"/>
    </source>
</evidence>
<dbReference type="Gene3D" id="3.30.70.2580">
    <property type="match status" value="1"/>
</dbReference>
<organism evidence="7 8">
    <name type="scientific">Methanocella arvoryzae (strain DSM 22066 / NBRC 105507 / MRE50)</name>
    <dbReference type="NCBI Taxonomy" id="351160"/>
    <lineage>
        <taxon>Archaea</taxon>
        <taxon>Methanobacteriati</taxon>
        <taxon>Methanobacteriota</taxon>
        <taxon>Stenosarchaea group</taxon>
        <taxon>Methanomicrobia</taxon>
        <taxon>Methanocellales</taxon>
        <taxon>Methanocellaceae</taxon>
        <taxon>Methanocella</taxon>
    </lineage>
</organism>
<keyword evidence="3 7" id="KW-0808">Transferase</keyword>
<evidence type="ECO:0000256" key="3">
    <source>
        <dbReference type="ARBA" id="ARBA00022679"/>
    </source>
</evidence>